<evidence type="ECO:0000313" key="2">
    <source>
        <dbReference type="Proteomes" id="UP000000933"/>
    </source>
</evidence>
<dbReference type="RefSeq" id="WP_013061162.1">
    <property type="nucleotide sequence ID" value="NC_014032.1"/>
</dbReference>
<dbReference type="Proteomes" id="UP000000933">
    <property type="component" value="Chromosome"/>
</dbReference>
<sequence length="113" mass="13745">MSTNKSVKESDWQLFRERVPKWRERYLENVNDEIARIFTSREPTPTEIFWEAKERMDEEAQILVDCLDGHSRSNMRMHLLLMYRHGLIEEADLEEFSDELRERILLMDKEFGH</sequence>
<dbReference type="EMBL" id="FP565814">
    <property type="protein sequence ID" value="CBH23646.1"/>
    <property type="molecule type" value="Genomic_DNA"/>
</dbReference>
<reference evidence="1 2" key="1">
    <citation type="journal article" date="2010" name="ISME J.">
        <title>Fine-scale evolution: genomic, phenotypic and ecological differentiation in two coexisting Salinibacter ruber strains.</title>
        <authorList>
            <person name="Pena A."/>
            <person name="Teeling H."/>
            <person name="Huerta-Cepas J."/>
            <person name="Santos F."/>
            <person name="Yarza P."/>
            <person name="Brito-Echeverria J."/>
            <person name="Lucio M."/>
            <person name="Schmitt-Kopplin P."/>
            <person name="Meseguer I."/>
            <person name="Schenowitz C."/>
            <person name="Dossat C."/>
            <person name="Barbe V."/>
            <person name="Dopazo J."/>
            <person name="Rossello-Mora R."/>
            <person name="Schuler M."/>
            <person name="Glockner F.O."/>
            <person name="Amann R."/>
            <person name="Gabaldon T."/>
            <person name="Anton J."/>
        </authorList>
    </citation>
    <scope>NUCLEOTIDE SEQUENCE [LARGE SCALE GENOMIC DNA]</scope>
    <source>
        <strain evidence="1 2">M8</strain>
    </source>
</reference>
<dbReference type="HOGENOM" id="CLU_174895_0_0_10"/>
<name>D5H6J1_SALRM</name>
<reference evidence="2" key="2">
    <citation type="submission" date="2010-04" db="EMBL/GenBank/DDBJ databases">
        <title>Genome sequence of Salinibacter ruber M8.</title>
        <authorList>
            <consortium name="Genoscope"/>
        </authorList>
    </citation>
    <scope>NUCLEOTIDE SEQUENCE [LARGE SCALE GENOMIC DNA]</scope>
    <source>
        <strain evidence="2">M8</strain>
    </source>
</reference>
<protein>
    <recommendedName>
        <fullName evidence="3">Multidrug transporter</fullName>
    </recommendedName>
</protein>
<accession>D5H6J1</accession>
<organism evidence="1 2">
    <name type="scientific">Salinibacter ruber (strain M8)</name>
    <dbReference type="NCBI Taxonomy" id="761659"/>
    <lineage>
        <taxon>Bacteria</taxon>
        <taxon>Pseudomonadati</taxon>
        <taxon>Rhodothermota</taxon>
        <taxon>Rhodothermia</taxon>
        <taxon>Rhodothermales</taxon>
        <taxon>Salinibacteraceae</taxon>
        <taxon>Salinibacter</taxon>
    </lineage>
</organism>
<gene>
    <name evidence="1" type="ordered locus">SRM_00725</name>
</gene>
<evidence type="ECO:0008006" key="3">
    <source>
        <dbReference type="Google" id="ProtNLM"/>
    </source>
</evidence>
<evidence type="ECO:0000313" key="1">
    <source>
        <dbReference type="EMBL" id="CBH23646.1"/>
    </source>
</evidence>
<dbReference type="KEGG" id="srm:SRM_00725"/>
<proteinExistence type="predicted"/>
<dbReference type="AlphaFoldDB" id="D5H6J1"/>